<organism evidence="1 2">
    <name type="scientific">Ascaris lumbricoides</name>
    <name type="common">Giant roundworm</name>
    <dbReference type="NCBI Taxonomy" id="6252"/>
    <lineage>
        <taxon>Eukaryota</taxon>
        <taxon>Metazoa</taxon>
        <taxon>Ecdysozoa</taxon>
        <taxon>Nematoda</taxon>
        <taxon>Chromadorea</taxon>
        <taxon>Rhabditida</taxon>
        <taxon>Spirurina</taxon>
        <taxon>Ascaridomorpha</taxon>
        <taxon>Ascaridoidea</taxon>
        <taxon>Ascarididae</taxon>
        <taxon>Ascaris</taxon>
    </lineage>
</organism>
<evidence type="ECO:0000313" key="1">
    <source>
        <dbReference type="Proteomes" id="UP000036681"/>
    </source>
</evidence>
<reference evidence="2" key="1">
    <citation type="submission" date="2017-02" db="UniProtKB">
        <authorList>
            <consortium name="WormBaseParasite"/>
        </authorList>
    </citation>
    <scope>IDENTIFICATION</scope>
</reference>
<dbReference type="Proteomes" id="UP000036681">
    <property type="component" value="Unplaced"/>
</dbReference>
<sequence>MAKKCGQEGDGQNAVEKQMAKKRIRFVQWHIFAHKNAEPTALRTLKERNGGGCASSLHFKRNLHVS</sequence>
<proteinExistence type="predicted"/>
<accession>A0A0M3IRM8</accession>
<keyword evidence="1" id="KW-1185">Reference proteome</keyword>
<dbReference type="AlphaFoldDB" id="A0A0M3IRM8"/>
<name>A0A0M3IRM8_ASCLU</name>
<evidence type="ECO:0000313" key="2">
    <source>
        <dbReference type="WBParaSite" id="ALUE_0002140601-mRNA-1"/>
    </source>
</evidence>
<dbReference type="WBParaSite" id="ALUE_0002140601-mRNA-1">
    <property type="protein sequence ID" value="ALUE_0002140601-mRNA-1"/>
    <property type="gene ID" value="ALUE_0002140601"/>
</dbReference>
<protein>
    <submittedName>
        <fullName evidence="2">Uncharacterized protein</fullName>
    </submittedName>
</protein>